<accession>A0A5B8IDH5</accession>
<organism evidence="2 3">
    <name type="scientific">Qingshengfaniella alkalisoli</name>
    <dbReference type="NCBI Taxonomy" id="2599296"/>
    <lineage>
        <taxon>Bacteria</taxon>
        <taxon>Pseudomonadati</taxon>
        <taxon>Pseudomonadota</taxon>
        <taxon>Alphaproteobacteria</taxon>
        <taxon>Rhodobacterales</taxon>
        <taxon>Paracoccaceae</taxon>
        <taxon>Qingshengfaniella</taxon>
    </lineage>
</organism>
<reference evidence="2 3" key="1">
    <citation type="submission" date="2019-07" db="EMBL/GenBank/DDBJ databases">
        <title>Litoreibacter alkalisoli sp. nov., isolated from saline-alkaline soil.</title>
        <authorList>
            <person name="Wang S."/>
            <person name="Xu L."/>
            <person name="Xing Y.-T."/>
            <person name="Sun J.-Q."/>
        </authorList>
    </citation>
    <scope>NUCLEOTIDE SEQUENCE [LARGE SCALE GENOMIC DNA]</scope>
    <source>
        <strain evidence="2 3">LN3S51</strain>
        <plasmid evidence="2 3">unnamed4</plasmid>
    </source>
</reference>
<evidence type="ECO:0000259" key="1">
    <source>
        <dbReference type="Pfam" id="PF04230"/>
    </source>
</evidence>
<dbReference type="KEGG" id="lit:FPZ52_18310"/>
<dbReference type="GO" id="GO:0016740">
    <property type="term" value="F:transferase activity"/>
    <property type="evidence" value="ECO:0007669"/>
    <property type="project" value="UniProtKB-KW"/>
</dbReference>
<dbReference type="Pfam" id="PF04230">
    <property type="entry name" value="PS_pyruv_trans"/>
    <property type="match status" value="1"/>
</dbReference>
<dbReference type="OrthoDB" id="9803627at2"/>
<sequence>MWHHLLPADFFDEDTSTLFIGIGSVIQHNYPRDALKLVVGSGFGGYTRLPDMSDKMWDFRFVRGPRTAEALGLDPQLAITDAAVLLRATPLPVADDNIGVAFIPHYESIERGNWREACKLAGIHFIDPTEPTDRVISQLRGANLVITEAMHGAIVSDAVRTPWIGVKTMHHVHRFKWFDWVESLSIPYDPKPLFPSNGREAWAVSTGRSGSGPRAQALFNGPVGFPVNRICTHFAARSLEKLARMEPSLSSDTEIERATDRALGAVDLMLRDYGMRLRKA</sequence>
<evidence type="ECO:0000313" key="2">
    <source>
        <dbReference type="EMBL" id="QDY71736.1"/>
    </source>
</evidence>
<evidence type="ECO:0000313" key="3">
    <source>
        <dbReference type="Proteomes" id="UP000318483"/>
    </source>
</evidence>
<proteinExistence type="predicted"/>
<dbReference type="EMBL" id="CP042265">
    <property type="protein sequence ID" value="QDY71736.1"/>
    <property type="molecule type" value="Genomic_DNA"/>
</dbReference>
<dbReference type="AlphaFoldDB" id="A0A5B8IDH5"/>
<protein>
    <submittedName>
        <fullName evidence="2">Polysaccharide pyruvyl transferase family protein</fullName>
    </submittedName>
</protein>
<name>A0A5B8IDH5_9RHOB</name>
<geneLocation type="plasmid" evidence="2 3">
    <name>unnamed4</name>
</geneLocation>
<dbReference type="Proteomes" id="UP000318483">
    <property type="component" value="Plasmid unnamed4"/>
</dbReference>
<feature type="domain" description="Polysaccharide pyruvyl transferase" evidence="1">
    <location>
        <begin position="40"/>
        <end position="166"/>
    </location>
</feature>
<keyword evidence="3" id="KW-1185">Reference proteome</keyword>
<keyword evidence="2" id="KW-0808">Transferase</keyword>
<gene>
    <name evidence="2" type="ORF">FPZ52_18310</name>
</gene>
<keyword evidence="2" id="KW-0614">Plasmid</keyword>
<dbReference type="InterPro" id="IPR007345">
    <property type="entry name" value="Polysacch_pyruvyl_Trfase"/>
</dbReference>